<evidence type="ECO:0000313" key="4">
    <source>
        <dbReference type="EMBL" id="KAK4540200.1"/>
    </source>
</evidence>
<dbReference type="AlphaFoldDB" id="A0AAV9J6B3"/>
<keyword evidence="5" id="KW-1185">Reference proteome</keyword>
<dbReference type="EMBL" id="JAVFHQ010000072">
    <property type="protein sequence ID" value="KAK4540200.1"/>
    <property type="molecule type" value="Genomic_DNA"/>
</dbReference>
<reference evidence="4 5" key="1">
    <citation type="submission" date="2021-11" db="EMBL/GenBank/DDBJ databases">
        <title>Black yeast isolated from Biological Soil Crust.</title>
        <authorList>
            <person name="Kurbessoian T."/>
        </authorList>
    </citation>
    <scope>NUCLEOTIDE SEQUENCE [LARGE SCALE GENOMIC DNA]</scope>
    <source>
        <strain evidence="4 5">CCFEE 5522</strain>
    </source>
</reference>
<proteinExistence type="inferred from homology"/>
<gene>
    <name evidence="4" type="ORF">LTR36_009698</name>
</gene>
<evidence type="ECO:0000256" key="1">
    <source>
        <dbReference type="ARBA" id="ARBA00022801"/>
    </source>
</evidence>
<dbReference type="PANTHER" id="PTHR43329">
    <property type="entry name" value="EPOXIDE HYDROLASE"/>
    <property type="match status" value="1"/>
</dbReference>
<protein>
    <recommendedName>
        <fullName evidence="3">AB hydrolase-1 domain-containing protein</fullName>
    </recommendedName>
</protein>
<keyword evidence="1" id="KW-0378">Hydrolase</keyword>
<organism evidence="4 5">
    <name type="scientific">Oleoguttula mirabilis</name>
    <dbReference type="NCBI Taxonomy" id="1507867"/>
    <lineage>
        <taxon>Eukaryota</taxon>
        <taxon>Fungi</taxon>
        <taxon>Dikarya</taxon>
        <taxon>Ascomycota</taxon>
        <taxon>Pezizomycotina</taxon>
        <taxon>Dothideomycetes</taxon>
        <taxon>Dothideomycetidae</taxon>
        <taxon>Mycosphaerellales</taxon>
        <taxon>Teratosphaeriaceae</taxon>
        <taxon>Oleoguttula</taxon>
    </lineage>
</organism>
<sequence>MAVDKLTPNDSRFQHRYAEIGGHRWHYLDAAPPGGGQTKGTVVLVHGWPDLSLAWRYQIPMLLSLGLRCIAIDCMGYGETGTSPDLNDFTFKTHADAIAGIARAIGAPRIILGGHDWGGMVVYRTAQWHPQLVSHVFSVATPYMGVLSGEFVGVEALVRGPLPQFGYQLQLGSAEQVVEGVVQGEGRLRKFLSGVYGGKARSGRLVLAPETGVDLRVIEEDEVGMTPLLDREELDYYVAQFGKAGLNGPCNWYRTRRANWEDDNRMPAESREGVKQPTLFIQALHDAILVPAMSKGMEERIPNLTRGEVRAGHWALWQTPQETNDVIKGWFEGVVFGGKSKM</sequence>
<evidence type="ECO:0000313" key="5">
    <source>
        <dbReference type="Proteomes" id="UP001324427"/>
    </source>
</evidence>
<dbReference type="Pfam" id="PF00561">
    <property type="entry name" value="Abhydrolase_1"/>
    <property type="match status" value="1"/>
</dbReference>
<comment type="caution">
    <text evidence="4">The sequence shown here is derived from an EMBL/GenBank/DDBJ whole genome shotgun (WGS) entry which is preliminary data.</text>
</comment>
<accession>A0AAV9J6B3</accession>
<dbReference type="SUPFAM" id="SSF53474">
    <property type="entry name" value="alpha/beta-Hydrolases"/>
    <property type="match status" value="1"/>
</dbReference>
<dbReference type="Proteomes" id="UP001324427">
    <property type="component" value="Unassembled WGS sequence"/>
</dbReference>
<comment type="similarity">
    <text evidence="2">Belongs to the AB hydrolase superfamily. Epoxide hydrolase family.</text>
</comment>
<evidence type="ECO:0000259" key="3">
    <source>
        <dbReference type="Pfam" id="PF00561"/>
    </source>
</evidence>
<name>A0AAV9J6B3_9PEZI</name>
<dbReference type="Gene3D" id="3.40.50.1820">
    <property type="entry name" value="alpha/beta hydrolase"/>
    <property type="match status" value="1"/>
</dbReference>
<evidence type="ECO:0000256" key="2">
    <source>
        <dbReference type="ARBA" id="ARBA00038334"/>
    </source>
</evidence>
<dbReference type="InterPro" id="IPR000073">
    <property type="entry name" value="AB_hydrolase_1"/>
</dbReference>
<feature type="domain" description="AB hydrolase-1" evidence="3">
    <location>
        <begin position="41"/>
        <end position="318"/>
    </location>
</feature>
<dbReference type="GO" id="GO:0016787">
    <property type="term" value="F:hydrolase activity"/>
    <property type="evidence" value="ECO:0007669"/>
    <property type="project" value="UniProtKB-KW"/>
</dbReference>
<dbReference type="InterPro" id="IPR029058">
    <property type="entry name" value="AB_hydrolase_fold"/>
</dbReference>
<dbReference type="PRINTS" id="PR00412">
    <property type="entry name" value="EPOXHYDRLASE"/>
</dbReference>
<dbReference type="InterPro" id="IPR000639">
    <property type="entry name" value="Epox_hydrolase-like"/>
</dbReference>